<feature type="compositionally biased region" description="Low complexity" evidence="1">
    <location>
        <begin position="199"/>
        <end position="236"/>
    </location>
</feature>
<feature type="compositionally biased region" description="Polar residues" evidence="1">
    <location>
        <begin position="265"/>
        <end position="274"/>
    </location>
</feature>
<dbReference type="EMBL" id="CP086716">
    <property type="protein sequence ID" value="WOO81155.1"/>
    <property type="molecule type" value="Genomic_DNA"/>
</dbReference>
<feature type="compositionally biased region" description="Acidic residues" evidence="1">
    <location>
        <begin position="166"/>
        <end position="176"/>
    </location>
</feature>
<proteinExistence type="predicted"/>
<dbReference type="RefSeq" id="XP_062627187.1">
    <property type="nucleotide sequence ID" value="XM_062771204.1"/>
</dbReference>
<feature type="compositionally biased region" description="Low complexity" evidence="1">
    <location>
        <begin position="385"/>
        <end position="397"/>
    </location>
</feature>
<keyword evidence="4" id="KW-1185">Reference proteome</keyword>
<evidence type="ECO:0000256" key="1">
    <source>
        <dbReference type="SAM" id="MobiDB-lite"/>
    </source>
</evidence>
<dbReference type="AlphaFoldDB" id="A0AAF0Y6S8"/>
<feature type="region of interest" description="Disordered" evidence="1">
    <location>
        <begin position="32"/>
        <end position="55"/>
    </location>
</feature>
<organism evidence="3 4">
    <name type="scientific">Vanrija pseudolonga</name>
    <dbReference type="NCBI Taxonomy" id="143232"/>
    <lineage>
        <taxon>Eukaryota</taxon>
        <taxon>Fungi</taxon>
        <taxon>Dikarya</taxon>
        <taxon>Basidiomycota</taxon>
        <taxon>Agaricomycotina</taxon>
        <taxon>Tremellomycetes</taxon>
        <taxon>Trichosporonales</taxon>
        <taxon>Trichosporonaceae</taxon>
        <taxon>Vanrija</taxon>
    </lineage>
</organism>
<feature type="compositionally biased region" description="Basic residues" evidence="1">
    <location>
        <begin position="325"/>
        <end position="335"/>
    </location>
</feature>
<dbReference type="InterPro" id="IPR011989">
    <property type="entry name" value="ARM-like"/>
</dbReference>
<feature type="region of interest" description="Disordered" evidence="1">
    <location>
        <begin position="1"/>
        <end position="20"/>
    </location>
</feature>
<feature type="domain" description="Wings apart-like protein C-terminal" evidence="2">
    <location>
        <begin position="477"/>
        <end position="561"/>
    </location>
</feature>
<gene>
    <name evidence="3" type="ORF">LOC62_03G004687</name>
</gene>
<feature type="region of interest" description="Disordered" evidence="1">
    <location>
        <begin position="133"/>
        <end position="447"/>
    </location>
</feature>
<feature type="compositionally biased region" description="Low complexity" evidence="1">
    <location>
        <begin position="243"/>
        <end position="264"/>
    </location>
</feature>
<reference evidence="3" key="1">
    <citation type="submission" date="2023-10" db="EMBL/GenBank/DDBJ databases">
        <authorList>
            <person name="Noh H."/>
        </authorList>
    </citation>
    <scope>NUCLEOTIDE SEQUENCE</scope>
    <source>
        <strain evidence="3">DUCC4014</strain>
    </source>
</reference>
<evidence type="ECO:0000313" key="3">
    <source>
        <dbReference type="EMBL" id="WOO81155.1"/>
    </source>
</evidence>
<dbReference type="InterPro" id="IPR022771">
    <property type="entry name" value="WAPL_C"/>
</dbReference>
<evidence type="ECO:0000259" key="2">
    <source>
        <dbReference type="Pfam" id="PF07814"/>
    </source>
</evidence>
<name>A0AAF0Y6S8_9TREE</name>
<dbReference type="Pfam" id="PF07814">
    <property type="entry name" value="WAPL"/>
    <property type="match status" value="1"/>
</dbReference>
<feature type="compositionally biased region" description="Low complexity" evidence="1">
    <location>
        <begin position="430"/>
        <end position="439"/>
    </location>
</feature>
<dbReference type="Gene3D" id="1.25.10.10">
    <property type="entry name" value="Leucine-rich Repeat Variant"/>
    <property type="match status" value="1"/>
</dbReference>
<feature type="compositionally biased region" description="Polar residues" evidence="1">
    <location>
        <begin position="967"/>
        <end position="980"/>
    </location>
</feature>
<feature type="compositionally biased region" description="Low complexity" evidence="1">
    <location>
        <begin position="304"/>
        <end position="324"/>
    </location>
</feature>
<feature type="compositionally biased region" description="Polar residues" evidence="1">
    <location>
        <begin position="358"/>
        <end position="370"/>
    </location>
</feature>
<sequence>MTQTLPPMTPAQERSGKDELVQRAMWEVAGGIVGAAAPPRPPRRAGGPPVPGSDAWRAEGQILQQSLIMAVWRAIQASTVRDLHSAAVPAAAGGADALMRLRAARANARAGLLASVPGAPRQDYLPAAAPTSALSMITSPPPPVSRPPPKRTYGRRGRVPRVAADTDSDTDTDSDGDGAPAAAGPSRNLPSAPKKARTRSPSPTKPGSKTPLARSASASSAATPSSSTSSSSLARTFSHPAVTVQPPSSSVKSSISSATKSFAQRTRNSDSPTRARSPRLREQRDPPSRPQSPRDLSDIFGAVSPSRNGESQESSSSSNGAAGRPRPKSGLRRMLSKAQSMLVPPAPPEAPSTPRALRTTQSMPITPTSGKSDRSGVSLEAAGSPTPAALVAPAVAVESPGSGGRAQRTYGRSRTFLSSRPADDDTGEGAASSLAASLAEPPRESYEELRKRYEVDNETGGSGNLLDALLARAPVPISDMRSKGENRRFMDEVTFLLEGISNAPSKGIRRTSSVDVLKNMQDATWVHKMDICGQTDRVWDVLRSARNADDSDEVMEAVCLLFLDILVGSGEGVSSVLQTDAGSVVELLARNIGLRTGPLDAAYPSKVTPVVSNLRAIYRSFAGDEDEFTTRRAASRVLVNVCETAWATVEPLTPGSGVVPRAFGALVAEIQPLSARLPLYAKGLVRPRTGGADTQDLLPKDAGAVDLVFLEQCLQALVTIVTDSSSRSEIAAETDRYRLAAVVDVVALMAAVALTDEDEDLRRRASQCTVLALQLLRPLVSPLAQREDFGAQPGTVTALGRVLLGREKIVASLQDSPARTDADGPETDNKLSPDELTSLVLALFGSMDLDEPDVAKLLAETAISDCTKRSCAVSCRCSGHTLPLAEALTHLYCDYSSRTDDALGSFLHGYLAYLLTKLLTMAPGAAGPLILPGLPGDATRAKLDGLHSTLSDLVSLSTVVHRKLQEPSQGLNGSLESVASDNDDEGLSRALHDLQELRQQPPWP</sequence>
<feature type="compositionally biased region" description="Basic residues" evidence="1">
    <location>
        <begin position="148"/>
        <end position="159"/>
    </location>
</feature>
<dbReference type="GeneID" id="87807922"/>
<accession>A0AAF0Y6S8</accession>
<feature type="compositionally biased region" description="Basic and acidic residues" evidence="1">
    <location>
        <begin position="986"/>
        <end position="996"/>
    </location>
</feature>
<evidence type="ECO:0000313" key="4">
    <source>
        <dbReference type="Proteomes" id="UP000827549"/>
    </source>
</evidence>
<protein>
    <recommendedName>
        <fullName evidence="2">Wings apart-like protein C-terminal domain-containing protein</fullName>
    </recommendedName>
</protein>
<feature type="compositionally biased region" description="Low complexity" evidence="1">
    <location>
        <begin position="177"/>
        <end position="186"/>
    </location>
</feature>
<dbReference type="Proteomes" id="UP000827549">
    <property type="component" value="Chromosome 3"/>
</dbReference>
<feature type="region of interest" description="Disordered" evidence="1">
    <location>
        <begin position="967"/>
        <end position="1004"/>
    </location>
</feature>